<sequence length="467" mass="53095">MNSNIITKVSINKLPLFLIFLVPILTVIITHYTNDVAISLYILIVLCIVSAVLLIFIINPFWGFIFILVYKPFADLVTLPLVNSGGRIVFFILVISWFLKYVFHGKTKAFELLNSNKIIVFFVFSLFVSSFFAIKPLPSFAKSIEVTAYIIMSFFIMQDVVTDKKKLNILIIALALSLGGVSFFAINDFIITGSINKYGYMRRLGGIYSNPNQLGSALMYGIPFILYISLNTKNNALKILFIILFFTSFFSLGLTVSRTYLIGFVVFIISYLMLGVKHKTIDLKRFLIIIMIITVLSLLLYHFFIDNIIERASQDISEDLRYFIFLKGLRLLFIEHPFIGVGLENFQHTVVSDTNLNIILSQHGGMHGHDIVSKLFASIGLFGTVILLIIMYRIFNNFNRAAKIGFLQNDRYLFNLIILLQAGYIALLSSAIGTGLIFNSNFWTYYSLSVLLYKWGDKNVILLNNKP</sequence>
<protein>
    <submittedName>
        <fullName evidence="7">O-antigen ligase family protein</fullName>
    </submittedName>
</protein>
<evidence type="ECO:0000259" key="6">
    <source>
        <dbReference type="Pfam" id="PF04932"/>
    </source>
</evidence>
<gene>
    <name evidence="7" type="ORF">C4544_04280</name>
</gene>
<comment type="caution">
    <text evidence="7">The sequence shown here is derived from an EMBL/GenBank/DDBJ whole genome shotgun (WGS) entry which is preliminary data.</text>
</comment>
<feature type="transmembrane region" description="Helical" evidence="5">
    <location>
        <begin position="14"/>
        <end position="33"/>
    </location>
</feature>
<organism evidence="7 8">
    <name type="scientific">candidate division WS5 bacterium</name>
    <dbReference type="NCBI Taxonomy" id="2093353"/>
    <lineage>
        <taxon>Bacteria</taxon>
        <taxon>candidate division WS5</taxon>
    </lineage>
</organism>
<feature type="transmembrane region" description="Helical" evidence="5">
    <location>
        <begin position="235"/>
        <end position="252"/>
    </location>
</feature>
<feature type="transmembrane region" description="Helical" evidence="5">
    <location>
        <begin position="258"/>
        <end position="274"/>
    </location>
</feature>
<evidence type="ECO:0000313" key="7">
    <source>
        <dbReference type="EMBL" id="RJO60864.1"/>
    </source>
</evidence>
<dbReference type="InterPro" id="IPR007016">
    <property type="entry name" value="O-antigen_ligase-rel_domated"/>
</dbReference>
<dbReference type="PANTHER" id="PTHR37422">
    <property type="entry name" value="TEICHURONIC ACID BIOSYNTHESIS PROTEIN TUAE"/>
    <property type="match status" value="1"/>
</dbReference>
<dbReference type="Pfam" id="PF04932">
    <property type="entry name" value="Wzy_C"/>
    <property type="match status" value="1"/>
</dbReference>
<evidence type="ECO:0000256" key="2">
    <source>
        <dbReference type="ARBA" id="ARBA00022692"/>
    </source>
</evidence>
<evidence type="ECO:0000256" key="1">
    <source>
        <dbReference type="ARBA" id="ARBA00004141"/>
    </source>
</evidence>
<feature type="transmembrane region" description="Helical" evidence="5">
    <location>
        <begin position="375"/>
        <end position="395"/>
    </location>
</feature>
<dbReference type="EMBL" id="QZJW01000037">
    <property type="protein sequence ID" value="RJO60864.1"/>
    <property type="molecule type" value="Genomic_DNA"/>
</dbReference>
<dbReference type="GO" id="GO:0016874">
    <property type="term" value="F:ligase activity"/>
    <property type="evidence" value="ECO:0007669"/>
    <property type="project" value="UniProtKB-KW"/>
</dbReference>
<feature type="transmembrane region" description="Helical" evidence="5">
    <location>
        <begin position="40"/>
        <end position="65"/>
    </location>
</feature>
<accession>A0A419DCM6</accession>
<dbReference type="PANTHER" id="PTHR37422:SF13">
    <property type="entry name" value="LIPOPOLYSACCHARIDE BIOSYNTHESIS PROTEIN PA4999-RELATED"/>
    <property type="match status" value="1"/>
</dbReference>
<feature type="transmembrane region" description="Helical" evidence="5">
    <location>
        <begin position="416"/>
        <end position="438"/>
    </location>
</feature>
<feature type="domain" description="O-antigen ligase-related" evidence="6">
    <location>
        <begin position="244"/>
        <end position="388"/>
    </location>
</feature>
<feature type="transmembrane region" description="Helical" evidence="5">
    <location>
        <begin position="211"/>
        <end position="228"/>
    </location>
</feature>
<keyword evidence="7" id="KW-0436">Ligase</keyword>
<evidence type="ECO:0000313" key="8">
    <source>
        <dbReference type="Proteomes" id="UP000285655"/>
    </source>
</evidence>
<dbReference type="InterPro" id="IPR051533">
    <property type="entry name" value="WaaL-like"/>
</dbReference>
<evidence type="ECO:0000256" key="5">
    <source>
        <dbReference type="SAM" id="Phobius"/>
    </source>
</evidence>
<dbReference type="GO" id="GO:0016020">
    <property type="term" value="C:membrane"/>
    <property type="evidence" value="ECO:0007669"/>
    <property type="project" value="UniProtKB-SubCell"/>
</dbReference>
<feature type="transmembrane region" description="Helical" evidence="5">
    <location>
        <begin position="140"/>
        <end position="157"/>
    </location>
</feature>
<reference evidence="7 8" key="1">
    <citation type="journal article" date="2017" name="ISME J.">
        <title>Energy and carbon metabolisms in a deep terrestrial subsurface fluid microbial community.</title>
        <authorList>
            <person name="Momper L."/>
            <person name="Jungbluth S.P."/>
            <person name="Lee M.D."/>
            <person name="Amend J.P."/>
        </authorList>
    </citation>
    <scope>NUCLEOTIDE SEQUENCE [LARGE SCALE GENOMIC DNA]</scope>
    <source>
        <strain evidence="7">SURF_29</strain>
    </source>
</reference>
<keyword evidence="4 5" id="KW-0472">Membrane</keyword>
<proteinExistence type="predicted"/>
<feature type="transmembrane region" description="Helical" evidence="5">
    <location>
        <begin position="286"/>
        <end position="305"/>
    </location>
</feature>
<keyword evidence="3 5" id="KW-1133">Transmembrane helix</keyword>
<evidence type="ECO:0000256" key="4">
    <source>
        <dbReference type="ARBA" id="ARBA00023136"/>
    </source>
</evidence>
<feature type="transmembrane region" description="Helical" evidence="5">
    <location>
        <begin position="115"/>
        <end position="134"/>
    </location>
</feature>
<dbReference type="Proteomes" id="UP000285655">
    <property type="component" value="Unassembled WGS sequence"/>
</dbReference>
<feature type="transmembrane region" description="Helical" evidence="5">
    <location>
        <begin position="85"/>
        <end position="103"/>
    </location>
</feature>
<evidence type="ECO:0000256" key="3">
    <source>
        <dbReference type="ARBA" id="ARBA00022989"/>
    </source>
</evidence>
<comment type="subcellular location">
    <subcellularLocation>
        <location evidence="1">Membrane</location>
        <topology evidence="1">Multi-pass membrane protein</topology>
    </subcellularLocation>
</comment>
<feature type="transmembrane region" description="Helical" evidence="5">
    <location>
        <begin position="169"/>
        <end position="191"/>
    </location>
</feature>
<dbReference type="AlphaFoldDB" id="A0A419DCM6"/>
<keyword evidence="2 5" id="KW-0812">Transmembrane</keyword>
<name>A0A419DCM6_9BACT</name>